<sequence>MVDKTVASRVFKPVAKTDVPRNFLGGTNFVAKLMNVRRKSRYKIDSPNLYTIWI</sequence>
<reference evidence="1" key="1">
    <citation type="journal article" date="2020" name="Nature">
        <title>Giant virus diversity and host interactions through global metagenomics.</title>
        <authorList>
            <person name="Schulz F."/>
            <person name="Roux S."/>
            <person name="Paez-Espino D."/>
            <person name="Jungbluth S."/>
            <person name="Walsh D.A."/>
            <person name="Denef V.J."/>
            <person name="McMahon K.D."/>
            <person name="Konstantinidis K.T."/>
            <person name="Eloe-Fadrosh E.A."/>
            <person name="Kyrpides N.C."/>
            <person name="Woyke T."/>
        </authorList>
    </citation>
    <scope>NUCLEOTIDE SEQUENCE</scope>
    <source>
        <strain evidence="1">GVMAG-M-3300021079-18</strain>
    </source>
</reference>
<protein>
    <submittedName>
        <fullName evidence="1">Uncharacterized protein</fullName>
    </submittedName>
</protein>
<evidence type="ECO:0000313" key="1">
    <source>
        <dbReference type="EMBL" id="QHT03388.1"/>
    </source>
</evidence>
<name>A0A6C0CFM9_9ZZZZ</name>
<proteinExistence type="predicted"/>
<dbReference type="EMBL" id="MN739411">
    <property type="protein sequence ID" value="QHT03388.1"/>
    <property type="molecule type" value="Genomic_DNA"/>
</dbReference>
<organism evidence="1">
    <name type="scientific">viral metagenome</name>
    <dbReference type="NCBI Taxonomy" id="1070528"/>
    <lineage>
        <taxon>unclassified sequences</taxon>
        <taxon>metagenomes</taxon>
        <taxon>organismal metagenomes</taxon>
    </lineage>
</organism>
<accession>A0A6C0CFM9</accession>
<dbReference type="AlphaFoldDB" id="A0A6C0CFM9"/>